<protein>
    <submittedName>
        <fullName evidence="2">Uncharacterized protein</fullName>
    </submittedName>
</protein>
<evidence type="ECO:0000313" key="3">
    <source>
        <dbReference type="Proteomes" id="UP001215598"/>
    </source>
</evidence>
<comment type="caution">
    <text evidence="2">The sequence shown here is derived from an EMBL/GenBank/DDBJ whole genome shotgun (WGS) entry which is preliminary data.</text>
</comment>
<feature type="region of interest" description="Disordered" evidence="1">
    <location>
        <begin position="1"/>
        <end position="79"/>
    </location>
</feature>
<feature type="compositionally biased region" description="Acidic residues" evidence="1">
    <location>
        <begin position="39"/>
        <end position="56"/>
    </location>
</feature>
<sequence length="383" mass="40214">MGAETAVAEDGKDVVGEERVVEPDAVPFDVSGEAGMEAELLEEQEDPGEAEAVDDAQEPRREAGKGAAEDAVLAETKVEREGTRTQVPLELDELVLCPSVHRVILPCPSARPAPIHRATPSFSPASTSDRLATVVEVAELAEPEPGHSQSIFAARDVAPAAPHVPPATEEELCGAVFASPSIANAKWTTEPATPPQPRVLPTNLLVRKGRMLPFSGSAAVGPPASPSPPSRRCRERRPTLSVAGPPSPPARHDHPGTRLVRDSEGLGGAEVEEKENGVDQKGKGRAEVSGTAAARARAFLPSTPLTGLSTSNAGAGLGLSASTLLLRIDERPAYERRRIHGQLGALVGEAESASRDELSFVHFHAAMLPRPFGQPLAGEDEET</sequence>
<accession>A0AAD7J4T5</accession>
<feature type="compositionally biased region" description="Basic and acidic residues" evidence="1">
    <location>
        <begin position="9"/>
        <end position="22"/>
    </location>
</feature>
<dbReference type="Proteomes" id="UP001215598">
    <property type="component" value="Unassembled WGS sequence"/>
</dbReference>
<feature type="compositionally biased region" description="Basic and acidic residues" evidence="1">
    <location>
        <begin position="274"/>
        <end position="285"/>
    </location>
</feature>
<organism evidence="2 3">
    <name type="scientific">Mycena metata</name>
    <dbReference type="NCBI Taxonomy" id="1033252"/>
    <lineage>
        <taxon>Eukaryota</taxon>
        <taxon>Fungi</taxon>
        <taxon>Dikarya</taxon>
        <taxon>Basidiomycota</taxon>
        <taxon>Agaricomycotina</taxon>
        <taxon>Agaricomycetes</taxon>
        <taxon>Agaricomycetidae</taxon>
        <taxon>Agaricales</taxon>
        <taxon>Marasmiineae</taxon>
        <taxon>Mycenaceae</taxon>
        <taxon>Mycena</taxon>
    </lineage>
</organism>
<reference evidence="2" key="1">
    <citation type="submission" date="2023-03" db="EMBL/GenBank/DDBJ databases">
        <title>Massive genome expansion in bonnet fungi (Mycena s.s.) driven by repeated elements and novel gene families across ecological guilds.</title>
        <authorList>
            <consortium name="Lawrence Berkeley National Laboratory"/>
            <person name="Harder C.B."/>
            <person name="Miyauchi S."/>
            <person name="Viragh M."/>
            <person name="Kuo A."/>
            <person name="Thoen E."/>
            <person name="Andreopoulos B."/>
            <person name="Lu D."/>
            <person name="Skrede I."/>
            <person name="Drula E."/>
            <person name="Henrissat B."/>
            <person name="Morin E."/>
            <person name="Kohler A."/>
            <person name="Barry K."/>
            <person name="LaButti K."/>
            <person name="Morin E."/>
            <person name="Salamov A."/>
            <person name="Lipzen A."/>
            <person name="Mereny Z."/>
            <person name="Hegedus B."/>
            <person name="Baldrian P."/>
            <person name="Stursova M."/>
            <person name="Weitz H."/>
            <person name="Taylor A."/>
            <person name="Grigoriev I.V."/>
            <person name="Nagy L.G."/>
            <person name="Martin F."/>
            <person name="Kauserud H."/>
        </authorList>
    </citation>
    <scope>NUCLEOTIDE SEQUENCE</scope>
    <source>
        <strain evidence="2">CBHHK182m</strain>
    </source>
</reference>
<proteinExistence type="predicted"/>
<name>A0AAD7J4T5_9AGAR</name>
<feature type="region of interest" description="Disordered" evidence="1">
    <location>
        <begin position="214"/>
        <end position="285"/>
    </location>
</feature>
<dbReference type="AlphaFoldDB" id="A0AAD7J4T5"/>
<evidence type="ECO:0000313" key="2">
    <source>
        <dbReference type="EMBL" id="KAJ7755102.1"/>
    </source>
</evidence>
<gene>
    <name evidence="2" type="ORF">B0H16DRAFT_1722314</name>
</gene>
<keyword evidence="3" id="KW-1185">Reference proteome</keyword>
<dbReference type="EMBL" id="JARKIB010000050">
    <property type="protein sequence ID" value="KAJ7755102.1"/>
    <property type="molecule type" value="Genomic_DNA"/>
</dbReference>
<feature type="compositionally biased region" description="Basic and acidic residues" evidence="1">
    <location>
        <begin position="57"/>
        <end position="68"/>
    </location>
</feature>
<feature type="compositionally biased region" description="Basic and acidic residues" evidence="1">
    <location>
        <begin position="250"/>
        <end position="264"/>
    </location>
</feature>
<evidence type="ECO:0000256" key="1">
    <source>
        <dbReference type="SAM" id="MobiDB-lite"/>
    </source>
</evidence>